<dbReference type="Pfam" id="PF00096">
    <property type="entry name" value="zf-C2H2"/>
    <property type="match status" value="2"/>
</dbReference>
<evidence type="ECO:0000256" key="6">
    <source>
        <dbReference type="ARBA" id="ARBA00023015"/>
    </source>
</evidence>
<feature type="region of interest" description="Disordered" evidence="11">
    <location>
        <begin position="608"/>
        <end position="660"/>
    </location>
</feature>
<feature type="domain" description="C2H2-type" evidence="12">
    <location>
        <begin position="592"/>
        <end position="620"/>
    </location>
</feature>
<dbReference type="PROSITE" id="PS00028">
    <property type="entry name" value="ZINC_FINGER_C2H2_1"/>
    <property type="match status" value="7"/>
</dbReference>
<evidence type="ECO:0000256" key="5">
    <source>
        <dbReference type="ARBA" id="ARBA00022833"/>
    </source>
</evidence>
<feature type="region of interest" description="Disordered" evidence="11">
    <location>
        <begin position="684"/>
        <end position="732"/>
    </location>
</feature>
<dbReference type="PROSITE" id="PS50157">
    <property type="entry name" value="ZINC_FINGER_C2H2_2"/>
    <property type="match status" value="7"/>
</dbReference>
<keyword evidence="7" id="KW-0238">DNA-binding</keyword>
<keyword evidence="2" id="KW-0479">Metal-binding</keyword>
<evidence type="ECO:0000256" key="7">
    <source>
        <dbReference type="ARBA" id="ARBA00023125"/>
    </source>
</evidence>
<dbReference type="Pfam" id="PF13912">
    <property type="entry name" value="zf-C2H2_6"/>
    <property type="match status" value="2"/>
</dbReference>
<dbReference type="PROSITE" id="PS50280">
    <property type="entry name" value="SET"/>
    <property type="match status" value="1"/>
</dbReference>
<feature type="domain" description="C2H2-type" evidence="12">
    <location>
        <begin position="337"/>
        <end position="364"/>
    </location>
</feature>
<proteinExistence type="predicted"/>
<dbReference type="FunFam" id="3.30.160.60:FF:001316">
    <property type="entry name" value="PR domain zinc finger protein 10"/>
    <property type="match status" value="1"/>
</dbReference>
<dbReference type="InterPro" id="IPR036236">
    <property type="entry name" value="Znf_C2H2_sf"/>
</dbReference>
<dbReference type="STRING" id="121845.A0A3Q0IIW3"/>
<dbReference type="RefSeq" id="XP_026676186.1">
    <property type="nucleotide sequence ID" value="XM_026820385.1"/>
</dbReference>
<feature type="domain" description="C2H2-type" evidence="12">
    <location>
        <begin position="228"/>
        <end position="250"/>
    </location>
</feature>
<dbReference type="GO" id="GO:0005634">
    <property type="term" value="C:nucleus"/>
    <property type="evidence" value="ECO:0007669"/>
    <property type="project" value="UniProtKB-SubCell"/>
</dbReference>
<dbReference type="InterPro" id="IPR050331">
    <property type="entry name" value="Zinc_finger"/>
</dbReference>
<dbReference type="GO" id="GO:0003677">
    <property type="term" value="F:DNA binding"/>
    <property type="evidence" value="ECO:0007669"/>
    <property type="project" value="UniProtKB-KW"/>
</dbReference>
<evidence type="ECO:0000256" key="11">
    <source>
        <dbReference type="SAM" id="MobiDB-lite"/>
    </source>
</evidence>
<dbReference type="PaxDb" id="121845-A0A3Q0IIW3"/>
<keyword evidence="8" id="KW-0804">Transcription</keyword>
<sequence>MDLDITLGCLEIKITYQIKIRIIQESLEGDSLEPSLLEEGLLSRLDAECLLSICDKPVPSRAKATLPASFLYFATVPGCAEECVFAQRRIPKFSRFGPVEGILIEDVISSYELEVKRESLNIGELFHLIEVEPGRFRQLDVSDQEASNWMRFVRPARNVQEQNLTLHQKGNAIYFTSIKDVRVKQELKVWYSQDYAQKRCLPSLEQQGMCKNCSQRHIAMANDTNLPFRCVECCKRFSTAIALQGHVRVHGNPSFQCPMCEIQFESLQWMRSHIKTHLVNGVYHCPRCPRKFTEYQVIRKHIRTFHSDRQFACHMCIKVFPSQDKLRMHMLSSDRQFACHMCIKVFPSQDKLRMHMLRHSDHREFLCANCGKQFKRKDKLKEHMVRQHNPDENQSKELPAPPPPHPSEEREKKKILPLTNHSGANQSPRPGPGGIGGGGGRSDYAKALYKCHPCLVGFASANQSPRPGPGGIGGGGGRSDYAKALYKCHPCLVGFKRRGMLVNHLAARHPDIRPESVPELSMPILKTARDYYCQYCDKIYKSSSKRKSHILKNHPGQALPLSNRMKLGRSDSDELPNPSFCQTVGSISATPQQCQWCHKQYASKAKLLQHQRKKHHEDLPPELRVPRLSKQSSSEDDTSRSGVLPSTSLHPSTSGLNSTHHVDMTSTMQFDVKPDAVLFSATESFTSDSLPKEEPPSSSTPLTRKPSLRPRLMKQDRVQEEDLGEVEQEHMGERALEGGERILEGERILQEGEGGTLVEMGHEVYELTTELCPETLELLRKQFKLDTVGDALGQALEDYTSGKTLTTEQLLKLFALNGVTIVTEQPSDATTNYAVFTPYPPR</sequence>
<accession>A0A3Q0IIW3</accession>
<evidence type="ECO:0000259" key="13">
    <source>
        <dbReference type="PROSITE" id="PS50280"/>
    </source>
</evidence>
<evidence type="ECO:0000256" key="9">
    <source>
        <dbReference type="ARBA" id="ARBA00023242"/>
    </source>
</evidence>
<evidence type="ECO:0000256" key="3">
    <source>
        <dbReference type="ARBA" id="ARBA00022737"/>
    </source>
</evidence>
<dbReference type="InterPro" id="IPR013087">
    <property type="entry name" value="Znf_C2H2_type"/>
</dbReference>
<evidence type="ECO:0000313" key="14">
    <source>
        <dbReference type="Proteomes" id="UP000079169"/>
    </source>
</evidence>
<name>A0A3Q0IIW3_DIACI</name>
<comment type="subcellular location">
    <subcellularLocation>
        <location evidence="1">Nucleus</location>
    </subcellularLocation>
</comment>
<evidence type="ECO:0000313" key="15">
    <source>
        <dbReference type="RefSeq" id="XP_026676186.1"/>
    </source>
</evidence>
<dbReference type="SMART" id="SM00355">
    <property type="entry name" value="ZnF_C2H2"/>
    <property type="match status" value="9"/>
</dbReference>
<evidence type="ECO:0000256" key="4">
    <source>
        <dbReference type="ARBA" id="ARBA00022771"/>
    </source>
</evidence>
<keyword evidence="3" id="KW-0677">Repeat</keyword>
<dbReference type="Gene3D" id="2.170.270.10">
    <property type="entry name" value="SET domain"/>
    <property type="match status" value="1"/>
</dbReference>
<keyword evidence="14" id="KW-1185">Reference proteome</keyword>
<reference evidence="15" key="1">
    <citation type="submission" date="2025-08" db="UniProtKB">
        <authorList>
            <consortium name="RefSeq"/>
        </authorList>
    </citation>
    <scope>IDENTIFICATION</scope>
</reference>
<feature type="domain" description="C2H2-type" evidence="12">
    <location>
        <begin position="486"/>
        <end position="514"/>
    </location>
</feature>
<dbReference type="GO" id="GO:0008757">
    <property type="term" value="F:S-adenosylmethionine-dependent methyltransferase activity"/>
    <property type="evidence" value="ECO:0007669"/>
    <property type="project" value="UniProtKB-ARBA"/>
</dbReference>
<dbReference type="GO" id="GO:0010468">
    <property type="term" value="P:regulation of gene expression"/>
    <property type="evidence" value="ECO:0007669"/>
    <property type="project" value="TreeGrafter"/>
</dbReference>
<evidence type="ECO:0000256" key="1">
    <source>
        <dbReference type="ARBA" id="ARBA00004123"/>
    </source>
</evidence>
<dbReference type="InterPro" id="IPR046341">
    <property type="entry name" value="SET_dom_sf"/>
</dbReference>
<protein>
    <submittedName>
        <fullName evidence="15">LOW QUALITY PROTEIN: PR domain zinc finger protein 10-like</fullName>
    </submittedName>
</protein>
<gene>
    <name evidence="15" type="primary">LOC103504979</name>
</gene>
<evidence type="ECO:0000256" key="2">
    <source>
        <dbReference type="ARBA" id="ARBA00022723"/>
    </source>
</evidence>
<feature type="domain" description="C2H2-type" evidence="12">
    <location>
        <begin position="283"/>
        <end position="311"/>
    </location>
</feature>
<dbReference type="GO" id="GO:0008276">
    <property type="term" value="F:protein methyltransferase activity"/>
    <property type="evidence" value="ECO:0007669"/>
    <property type="project" value="UniProtKB-ARBA"/>
</dbReference>
<feature type="compositionally biased region" description="Basic and acidic residues" evidence="11">
    <location>
        <begin position="616"/>
        <end position="625"/>
    </location>
</feature>
<dbReference type="SUPFAM" id="SSF57667">
    <property type="entry name" value="beta-beta-alpha zinc fingers"/>
    <property type="match status" value="3"/>
</dbReference>
<feature type="domain" description="SET" evidence="13">
    <location>
        <begin position="69"/>
        <end position="192"/>
    </location>
</feature>
<keyword evidence="6" id="KW-0805">Transcription regulation</keyword>
<keyword evidence="4 10" id="KW-0863">Zinc-finger</keyword>
<keyword evidence="9" id="KW-0539">Nucleus</keyword>
<feature type="domain" description="C2H2-type" evidence="12">
    <location>
        <begin position="365"/>
        <end position="393"/>
    </location>
</feature>
<dbReference type="Pfam" id="PF21549">
    <property type="entry name" value="PRDM2_PR"/>
    <property type="match status" value="1"/>
</dbReference>
<dbReference type="PANTHER" id="PTHR16515:SF49">
    <property type="entry name" value="GASTRULA ZINC FINGER PROTEIN XLCGF49.1-LIKE-RELATED"/>
    <property type="match status" value="1"/>
</dbReference>
<dbReference type="AlphaFoldDB" id="A0A3Q0IIW3"/>
<organism evidence="14 15">
    <name type="scientific">Diaphorina citri</name>
    <name type="common">Asian citrus psyllid</name>
    <dbReference type="NCBI Taxonomy" id="121845"/>
    <lineage>
        <taxon>Eukaryota</taxon>
        <taxon>Metazoa</taxon>
        <taxon>Ecdysozoa</taxon>
        <taxon>Arthropoda</taxon>
        <taxon>Hexapoda</taxon>
        <taxon>Insecta</taxon>
        <taxon>Pterygota</taxon>
        <taxon>Neoptera</taxon>
        <taxon>Paraneoptera</taxon>
        <taxon>Hemiptera</taxon>
        <taxon>Sternorrhyncha</taxon>
        <taxon>Psylloidea</taxon>
        <taxon>Psyllidae</taxon>
        <taxon>Diaphorininae</taxon>
        <taxon>Diaphorina</taxon>
    </lineage>
</organism>
<feature type="compositionally biased region" description="Polar residues" evidence="11">
    <location>
        <begin position="640"/>
        <end position="660"/>
    </location>
</feature>
<evidence type="ECO:0000256" key="8">
    <source>
        <dbReference type="ARBA" id="ARBA00023163"/>
    </source>
</evidence>
<dbReference type="GO" id="GO:0008270">
    <property type="term" value="F:zinc ion binding"/>
    <property type="evidence" value="ECO:0007669"/>
    <property type="project" value="UniProtKB-KW"/>
</dbReference>
<feature type="domain" description="C2H2-type" evidence="12">
    <location>
        <begin position="531"/>
        <end position="559"/>
    </location>
</feature>
<dbReference type="Proteomes" id="UP000079169">
    <property type="component" value="Unplaced"/>
</dbReference>
<keyword evidence="5" id="KW-0862">Zinc</keyword>
<dbReference type="GO" id="GO:0008170">
    <property type="term" value="F:N-methyltransferase activity"/>
    <property type="evidence" value="ECO:0007669"/>
    <property type="project" value="UniProtKB-ARBA"/>
</dbReference>
<dbReference type="PANTHER" id="PTHR16515">
    <property type="entry name" value="PR DOMAIN ZINC FINGER PROTEIN"/>
    <property type="match status" value="1"/>
</dbReference>
<dbReference type="GeneID" id="103504979"/>
<evidence type="ECO:0000259" key="12">
    <source>
        <dbReference type="PROSITE" id="PS50157"/>
    </source>
</evidence>
<feature type="compositionally biased region" description="Basic and acidic residues" evidence="11">
    <location>
        <begin position="379"/>
        <end position="395"/>
    </location>
</feature>
<dbReference type="Gene3D" id="3.30.160.60">
    <property type="entry name" value="Classic Zinc Finger"/>
    <property type="match status" value="4"/>
</dbReference>
<evidence type="ECO:0000256" key="10">
    <source>
        <dbReference type="PROSITE-ProRule" id="PRU00042"/>
    </source>
</evidence>
<dbReference type="InterPro" id="IPR001214">
    <property type="entry name" value="SET_dom"/>
</dbReference>
<dbReference type="KEGG" id="dci:103504979"/>
<feature type="region of interest" description="Disordered" evidence="11">
    <location>
        <begin position="379"/>
        <end position="439"/>
    </location>
</feature>